<sequence>MNLSLDGQNVLVTGGTRGIGRAIVLAVATAGANVITCHRNDTEDSQSLARELKSVPGHHHLVKADIGRADDIERLLDECRSRYGTLNTLVNNAGVISHIPFAELAQDEWQRVIDTNLTAPFLIAQKALPLLAEKPSIINVGSRVATVGLALRAHYTASKAGLIGLSRSMAKELGPKGIRVNVVAPGVIDTEEAARLTPEEYEALQQRYRHMTALGRLGLPAEVASVVVFLASPESSYLTGEIIHVDGGI</sequence>
<evidence type="ECO:0000256" key="1">
    <source>
        <dbReference type="ARBA" id="ARBA00006484"/>
    </source>
</evidence>
<protein>
    <submittedName>
        <fullName evidence="4">Short-chain dehydrogenase</fullName>
    </submittedName>
</protein>
<evidence type="ECO:0000256" key="2">
    <source>
        <dbReference type="ARBA" id="ARBA00023002"/>
    </source>
</evidence>
<keyword evidence="2" id="KW-0560">Oxidoreductase</keyword>
<feature type="domain" description="Ketoreductase" evidence="3">
    <location>
        <begin position="8"/>
        <end position="186"/>
    </location>
</feature>
<dbReference type="PRINTS" id="PR00081">
    <property type="entry name" value="GDHRDH"/>
</dbReference>
<reference evidence="5" key="1">
    <citation type="journal article" date="2019" name="Int. J. Syst. Evol. Microbiol.">
        <title>The Global Catalogue of Microorganisms (GCM) 10K type strain sequencing project: providing services to taxonomists for standard genome sequencing and annotation.</title>
        <authorList>
            <consortium name="The Broad Institute Genomics Platform"/>
            <consortium name="The Broad Institute Genome Sequencing Center for Infectious Disease"/>
            <person name="Wu L."/>
            <person name="Ma J."/>
        </authorList>
    </citation>
    <scope>NUCLEOTIDE SEQUENCE [LARGE SCALE GENOMIC DNA]</scope>
    <source>
        <strain evidence="5">CGMCC 4.7323</strain>
    </source>
</reference>
<dbReference type="GeneID" id="301546925"/>
<dbReference type="SMART" id="SM00822">
    <property type="entry name" value="PKS_KR"/>
    <property type="match status" value="1"/>
</dbReference>
<comment type="caution">
    <text evidence="4">The sequence shown here is derived from an EMBL/GenBank/DDBJ whole genome shotgun (WGS) entry which is preliminary data.</text>
</comment>
<dbReference type="PANTHER" id="PTHR42760:SF133">
    <property type="entry name" value="3-OXOACYL-[ACYL-CARRIER-PROTEIN] REDUCTASE"/>
    <property type="match status" value="1"/>
</dbReference>
<dbReference type="InterPro" id="IPR002347">
    <property type="entry name" value="SDR_fam"/>
</dbReference>
<dbReference type="InterPro" id="IPR057326">
    <property type="entry name" value="KR_dom"/>
</dbReference>
<dbReference type="PRINTS" id="PR00080">
    <property type="entry name" value="SDRFAMILY"/>
</dbReference>
<evidence type="ECO:0000259" key="3">
    <source>
        <dbReference type="SMART" id="SM00822"/>
    </source>
</evidence>
<dbReference type="Proteomes" id="UP000600080">
    <property type="component" value="Unassembled WGS sequence"/>
</dbReference>
<accession>A0ABQ2J2N6</accession>
<dbReference type="Pfam" id="PF13561">
    <property type="entry name" value="adh_short_C2"/>
    <property type="match status" value="1"/>
</dbReference>
<evidence type="ECO:0000313" key="5">
    <source>
        <dbReference type="Proteomes" id="UP000600080"/>
    </source>
</evidence>
<dbReference type="PANTHER" id="PTHR42760">
    <property type="entry name" value="SHORT-CHAIN DEHYDROGENASES/REDUCTASES FAMILY MEMBER"/>
    <property type="match status" value="1"/>
</dbReference>
<dbReference type="InterPro" id="IPR020904">
    <property type="entry name" value="Sc_DH/Rdtase_CS"/>
</dbReference>
<dbReference type="PROSITE" id="PS00061">
    <property type="entry name" value="ADH_SHORT"/>
    <property type="match status" value="1"/>
</dbReference>
<proteinExistence type="inferred from homology"/>
<dbReference type="EMBL" id="BMND01000003">
    <property type="protein sequence ID" value="GGN36550.1"/>
    <property type="molecule type" value="Genomic_DNA"/>
</dbReference>
<name>A0ABQ2J2N6_9ACTN</name>
<dbReference type="SUPFAM" id="SSF51735">
    <property type="entry name" value="NAD(P)-binding Rossmann-fold domains"/>
    <property type="match status" value="1"/>
</dbReference>
<dbReference type="CDD" id="cd05233">
    <property type="entry name" value="SDR_c"/>
    <property type="match status" value="1"/>
</dbReference>
<dbReference type="NCBIfam" id="NF009466">
    <property type="entry name" value="PRK12826.1-2"/>
    <property type="match status" value="1"/>
</dbReference>
<evidence type="ECO:0000313" key="4">
    <source>
        <dbReference type="EMBL" id="GGN36550.1"/>
    </source>
</evidence>
<keyword evidence="5" id="KW-1185">Reference proteome</keyword>
<dbReference type="Gene3D" id="3.40.50.720">
    <property type="entry name" value="NAD(P)-binding Rossmann-like Domain"/>
    <property type="match status" value="1"/>
</dbReference>
<comment type="similarity">
    <text evidence="1">Belongs to the short-chain dehydrogenases/reductases (SDR) family.</text>
</comment>
<dbReference type="InterPro" id="IPR036291">
    <property type="entry name" value="NAD(P)-bd_dom_sf"/>
</dbReference>
<gene>
    <name evidence="4" type="ORF">GCM10012285_10430</name>
</gene>
<organism evidence="4 5">
    <name type="scientific">Streptomyces kronopolitis</name>
    <dbReference type="NCBI Taxonomy" id="1612435"/>
    <lineage>
        <taxon>Bacteria</taxon>
        <taxon>Bacillati</taxon>
        <taxon>Actinomycetota</taxon>
        <taxon>Actinomycetes</taxon>
        <taxon>Kitasatosporales</taxon>
        <taxon>Streptomycetaceae</taxon>
        <taxon>Streptomyces</taxon>
    </lineage>
</organism>
<dbReference type="RefSeq" id="WP_189096352.1">
    <property type="nucleotide sequence ID" value="NZ_BMND01000003.1"/>
</dbReference>